<evidence type="ECO:0000313" key="1">
    <source>
        <dbReference type="EMBL" id="CAA9357872.1"/>
    </source>
</evidence>
<name>A0A6J4MEF7_9BACT</name>
<organism evidence="1">
    <name type="scientific">uncultured Gemmatimonadaceae bacterium</name>
    <dbReference type="NCBI Taxonomy" id="246130"/>
    <lineage>
        <taxon>Bacteria</taxon>
        <taxon>Pseudomonadati</taxon>
        <taxon>Gemmatimonadota</taxon>
        <taxon>Gemmatimonadia</taxon>
        <taxon>Gemmatimonadales</taxon>
        <taxon>Gemmatimonadaceae</taxon>
        <taxon>environmental samples</taxon>
    </lineage>
</organism>
<sequence>RCAAVAALGAARTPAALAALRELANDREREVREAVFLAAVGSSGAARPRVGEER</sequence>
<dbReference type="EMBL" id="CADCTX010000901">
    <property type="protein sequence ID" value="CAA9357872.1"/>
    <property type="molecule type" value="Genomic_DNA"/>
</dbReference>
<evidence type="ECO:0008006" key="2">
    <source>
        <dbReference type="Google" id="ProtNLM"/>
    </source>
</evidence>
<reference evidence="1" key="1">
    <citation type="submission" date="2020-02" db="EMBL/GenBank/DDBJ databases">
        <authorList>
            <person name="Meier V. D."/>
        </authorList>
    </citation>
    <scope>NUCLEOTIDE SEQUENCE</scope>
    <source>
        <strain evidence="1">AVDCRST_MAG40</strain>
    </source>
</reference>
<accession>A0A6J4MEF7</accession>
<gene>
    <name evidence="1" type="ORF">AVDCRST_MAG40-3276</name>
</gene>
<proteinExistence type="predicted"/>
<feature type="non-terminal residue" evidence="1">
    <location>
        <position position="1"/>
    </location>
</feature>
<protein>
    <recommendedName>
        <fullName evidence="2">HEAT repeat domain-containing protein</fullName>
    </recommendedName>
</protein>
<dbReference type="AlphaFoldDB" id="A0A6J4MEF7"/>